<organism evidence="1 2">
    <name type="scientific">Paraburkholderia piptadeniae</name>
    <dbReference type="NCBI Taxonomy" id="1701573"/>
    <lineage>
        <taxon>Bacteria</taxon>
        <taxon>Pseudomonadati</taxon>
        <taxon>Pseudomonadota</taxon>
        <taxon>Betaproteobacteria</taxon>
        <taxon>Burkholderiales</taxon>
        <taxon>Burkholderiaceae</taxon>
        <taxon>Paraburkholderia</taxon>
    </lineage>
</organism>
<sequence>MHSLLRNGAVTHGDQECEARFNTRFNGRQIKVQRIQRRFDTSNQTIPIHLATVSEKRVLTDVIHVSLELI</sequence>
<evidence type="ECO:0000313" key="1">
    <source>
        <dbReference type="EMBL" id="SIT48047.1"/>
    </source>
</evidence>
<protein>
    <submittedName>
        <fullName evidence="1">Uncharacterized protein</fullName>
    </submittedName>
</protein>
<gene>
    <name evidence="1" type="ORF">BN2476_620033</name>
</gene>
<name>A0A1N7SKV9_9BURK</name>
<keyword evidence="2" id="KW-1185">Reference proteome</keyword>
<comment type="caution">
    <text evidence="1">The sequence shown here is derived from an EMBL/GenBank/DDBJ whole genome shotgun (WGS) entry which is preliminary data.</text>
</comment>
<proteinExistence type="predicted"/>
<dbReference type="AlphaFoldDB" id="A0A1N7SKV9"/>
<accession>A0A1N7SKV9</accession>
<dbReference type="Proteomes" id="UP000195569">
    <property type="component" value="Unassembled WGS sequence"/>
</dbReference>
<reference evidence="1" key="1">
    <citation type="submission" date="2016-12" db="EMBL/GenBank/DDBJ databases">
        <authorList>
            <person name="Moulin L."/>
        </authorList>
    </citation>
    <scope>NUCLEOTIDE SEQUENCE [LARGE SCALE GENOMIC DNA]</scope>
    <source>
        <strain evidence="1">STM 7183</strain>
    </source>
</reference>
<dbReference type="EMBL" id="CYGY02000062">
    <property type="protein sequence ID" value="SIT48047.1"/>
    <property type="molecule type" value="Genomic_DNA"/>
</dbReference>
<evidence type="ECO:0000313" key="2">
    <source>
        <dbReference type="Proteomes" id="UP000195569"/>
    </source>
</evidence>